<feature type="transmembrane region" description="Helical" evidence="1">
    <location>
        <begin position="47"/>
        <end position="67"/>
    </location>
</feature>
<dbReference type="EMBL" id="SBIP01000001">
    <property type="protein sequence ID" value="RWX81301.1"/>
    <property type="molecule type" value="Genomic_DNA"/>
</dbReference>
<keyword evidence="1" id="KW-0472">Membrane</keyword>
<dbReference type="Proteomes" id="UP000287687">
    <property type="component" value="Unassembled WGS sequence"/>
</dbReference>
<organism evidence="2 3">
    <name type="scientific">Neorhizobium lilium</name>
    <dbReference type="NCBI Taxonomy" id="2503024"/>
    <lineage>
        <taxon>Bacteria</taxon>
        <taxon>Pseudomonadati</taxon>
        <taxon>Pseudomonadota</taxon>
        <taxon>Alphaproteobacteria</taxon>
        <taxon>Hyphomicrobiales</taxon>
        <taxon>Rhizobiaceae</taxon>
        <taxon>Rhizobium/Agrobacterium group</taxon>
        <taxon>Neorhizobium</taxon>
    </lineage>
</organism>
<comment type="caution">
    <text evidence="2">The sequence shown here is derived from an EMBL/GenBank/DDBJ whole genome shotgun (WGS) entry which is preliminary data.</text>
</comment>
<evidence type="ECO:0000313" key="3">
    <source>
        <dbReference type="Proteomes" id="UP000287687"/>
    </source>
</evidence>
<gene>
    <name evidence="2" type="ORF">EPK99_03020</name>
</gene>
<keyword evidence="1" id="KW-0812">Transmembrane</keyword>
<reference evidence="2 3" key="1">
    <citation type="submission" date="2019-01" db="EMBL/GenBank/DDBJ databases">
        <title>The draft genome of Rhizobium sp. 24NR.</title>
        <authorList>
            <person name="Liu L."/>
            <person name="Liang L."/>
            <person name="Shi S."/>
            <person name="Xu L."/>
            <person name="Wang X."/>
            <person name="Li L."/>
            <person name="Zhang X."/>
        </authorList>
    </citation>
    <scope>NUCLEOTIDE SEQUENCE [LARGE SCALE GENOMIC DNA]</scope>
    <source>
        <strain evidence="2 3">24NR</strain>
    </source>
</reference>
<keyword evidence="3" id="KW-1185">Reference proteome</keyword>
<proteinExistence type="predicted"/>
<feature type="transmembrane region" description="Helical" evidence="1">
    <location>
        <begin position="76"/>
        <end position="94"/>
    </location>
</feature>
<protein>
    <submittedName>
        <fullName evidence="2">Uncharacterized protein</fullName>
    </submittedName>
</protein>
<name>A0A3S4UUQ7_9HYPH</name>
<dbReference type="RefSeq" id="WP_128441126.1">
    <property type="nucleotide sequence ID" value="NZ_SBIP01000001.1"/>
</dbReference>
<evidence type="ECO:0000256" key="1">
    <source>
        <dbReference type="SAM" id="Phobius"/>
    </source>
</evidence>
<accession>A0A3S4UUQ7</accession>
<evidence type="ECO:0000313" key="2">
    <source>
        <dbReference type="EMBL" id="RWX81301.1"/>
    </source>
</evidence>
<sequence>MKTRSFWIWLSALAIPVFTLVGAQVDTNYEPSIGGGGYDLGPFLYSWLLVIVTVVWSLCAFAAAIFYRDRASSKRAIWLTAIGIITLAAILLFYRGNLS</sequence>
<dbReference type="AlphaFoldDB" id="A0A3S4UUQ7"/>
<dbReference type="OrthoDB" id="8455440at2"/>
<keyword evidence="1" id="KW-1133">Transmembrane helix</keyword>